<proteinExistence type="predicted"/>
<dbReference type="EMBL" id="JALNMJ010000010">
    <property type="protein sequence ID" value="MCK7613603.1"/>
    <property type="molecule type" value="Genomic_DNA"/>
</dbReference>
<organism evidence="2 3">
    <name type="scientific">Roseibium sediminicola</name>
    <dbReference type="NCBI Taxonomy" id="2933272"/>
    <lineage>
        <taxon>Bacteria</taxon>
        <taxon>Pseudomonadati</taxon>
        <taxon>Pseudomonadota</taxon>
        <taxon>Alphaproteobacteria</taxon>
        <taxon>Hyphomicrobiales</taxon>
        <taxon>Stappiaceae</taxon>
        <taxon>Roseibium</taxon>
    </lineage>
</organism>
<keyword evidence="3" id="KW-1185">Reference proteome</keyword>
<dbReference type="Proteomes" id="UP001431221">
    <property type="component" value="Unassembled WGS sequence"/>
</dbReference>
<evidence type="ECO:0000256" key="1">
    <source>
        <dbReference type="SAM" id="MobiDB-lite"/>
    </source>
</evidence>
<comment type="caution">
    <text evidence="2">The sequence shown here is derived from an EMBL/GenBank/DDBJ whole genome shotgun (WGS) entry which is preliminary data.</text>
</comment>
<feature type="region of interest" description="Disordered" evidence="1">
    <location>
        <begin position="328"/>
        <end position="348"/>
    </location>
</feature>
<evidence type="ECO:0000313" key="2">
    <source>
        <dbReference type="EMBL" id="MCK7613603.1"/>
    </source>
</evidence>
<dbReference type="RefSeq" id="WP_248155636.1">
    <property type="nucleotide sequence ID" value="NZ_JALNMJ010000010.1"/>
</dbReference>
<feature type="compositionally biased region" description="Basic and acidic residues" evidence="1">
    <location>
        <begin position="482"/>
        <end position="494"/>
    </location>
</feature>
<protein>
    <submittedName>
        <fullName evidence="2">Uncharacterized protein</fullName>
    </submittedName>
</protein>
<sequence>MDAQGAWKKLKEGRFVLDRKLFQDWWDEKLPKNLIVGETIASQLPGRQNGGAADAYRHILLSAECTRRYGPDTAFSILTDHELDAVNGADNGLDMWNNSIGMRIGQYVRENDGGWEDVVRLSRAAIHSSFATNSFAEVAGWKKRRAEEGIRKAYQDYLETYKTSRKSWVVDPMPYSDFAEQFNQAYAFRARDGVVVLEGGKLTLEPAAMTSSKHWRKHPNVMVDGKEVELNVSQSQFPTDAWFEGSGFVYETGNAAPSLRFSPDERRRTLRQDFREFPLGNAPSLPGAAQIPWPEFDKTLPSGGIGLPSEQDPDASLLFQSGDRAAFGDQERDRRAQAGQNGDFDVVGPTGVADQSQLGENAGKTKATARTSFDRFRALGSDAKIEAKALAEYQTLLRQAYVEMVGDDDAAANLAIERFSRTWGLSEFSSVSPGTVLNYPAEKVYPDVNGDSHAYLRTEAERYLQSSGLSTGRWYLSPNDKTGSDWRQGGRDADGFGPRLTLSYESETGAQLEVTDRFQARLPGAQAEAAA</sequence>
<accession>A0ABT0GXR9</accession>
<reference evidence="2" key="1">
    <citation type="submission" date="2022-04" db="EMBL/GenBank/DDBJ databases">
        <title>Roseibium sp. CAU 1639 isolated from mud.</title>
        <authorList>
            <person name="Kim W."/>
        </authorList>
    </citation>
    <scope>NUCLEOTIDE SEQUENCE</scope>
    <source>
        <strain evidence="2">CAU 1639</strain>
    </source>
</reference>
<name>A0ABT0GXR9_9HYPH</name>
<gene>
    <name evidence="2" type="ORF">M0H32_15625</name>
</gene>
<feature type="region of interest" description="Disordered" evidence="1">
    <location>
        <begin position="480"/>
        <end position="499"/>
    </location>
</feature>
<evidence type="ECO:0000313" key="3">
    <source>
        <dbReference type="Proteomes" id="UP001431221"/>
    </source>
</evidence>